<feature type="transmembrane region" description="Helical" evidence="12">
    <location>
        <begin position="296"/>
        <end position="318"/>
    </location>
</feature>
<sequence>MSKKSSILTQLISGFSLIIIAIVAVTIFWSYRSSSEAVQSRSNQYLLESVKQLQGKMDAILLDHDRLSSTIMLSPVIQNNLKDVAGNRRPRTDGREINHFIDQHTRSINYDVQLKLFSLYDRQVYSNTSSLKVLWEREQEIHSAYWYPAIGENRGKMVWFGADVWQNGNIPVLMGARQIINYDDLQPLGTLFLVLPVAVIDNAVNQFQLGPHEKIQISDSFNTIVYSTDPKDIGMYMDSGMVEKFSSGKAQVIQQKVASRNMFISYAHSAYNQWSVYAYIDAKEAVKDLNTIRRNILLIGLFGIAAALLFTFFFSWTLSRPIRILAFKLNKVERGTTLPLLKRTMNKEMDILYSSYNSMLQNLDHTIADLADKRISEKQAQIVALKAQFRPHFLYNTLNTIYWSLAGKRLREEAQMVLALSDLLRYSIDRGSEFVTVEEDLQQLDRFIYLQKLRYEEKLRVELTVIPEVRLCQIMKLTLQPLIENAITHGLEPAVRDYWLIRVLVYSEGSSLVITVEDNGEGMTGERMIEALSTENNSPVNLLHTGIGLSNLHNRIKLIYGQEYGLKLSESELGGLLVRVTVPLQYDQDHKGGST</sequence>
<dbReference type="Gene3D" id="6.10.340.10">
    <property type="match status" value="1"/>
</dbReference>
<evidence type="ECO:0000256" key="2">
    <source>
        <dbReference type="ARBA" id="ARBA00022475"/>
    </source>
</evidence>
<evidence type="ECO:0008006" key="17">
    <source>
        <dbReference type="Google" id="ProtNLM"/>
    </source>
</evidence>
<evidence type="ECO:0000256" key="3">
    <source>
        <dbReference type="ARBA" id="ARBA00022553"/>
    </source>
</evidence>
<dbReference type="EMBL" id="MPTB01000001">
    <property type="protein sequence ID" value="OMD53644.1"/>
    <property type="molecule type" value="Genomic_DNA"/>
</dbReference>
<comment type="subcellular location">
    <subcellularLocation>
        <location evidence="1">Cell membrane</location>
        <topology evidence="1">Multi-pass membrane protein</topology>
    </subcellularLocation>
</comment>
<keyword evidence="10" id="KW-0902">Two-component regulatory system</keyword>
<keyword evidence="7" id="KW-0418">Kinase</keyword>
<evidence type="ECO:0000256" key="10">
    <source>
        <dbReference type="ARBA" id="ARBA00023012"/>
    </source>
</evidence>
<evidence type="ECO:0000313" key="16">
    <source>
        <dbReference type="Proteomes" id="UP000187412"/>
    </source>
</evidence>
<keyword evidence="4" id="KW-0808">Transferase</keyword>
<evidence type="ECO:0000256" key="4">
    <source>
        <dbReference type="ARBA" id="ARBA00022679"/>
    </source>
</evidence>
<dbReference type="InterPro" id="IPR003594">
    <property type="entry name" value="HATPase_dom"/>
</dbReference>
<feature type="domain" description="Histidine kinase/HSP90-like ATPase" evidence="13">
    <location>
        <begin position="478"/>
        <end position="585"/>
    </location>
</feature>
<keyword evidence="2" id="KW-1003">Cell membrane</keyword>
<keyword evidence="16" id="KW-1185">Reference proteome</keyword>
<dbReference type="InterPro" id="IPR050640">
    <property type="entry name" value="Bact_2-comp_sensor_kinase"/>
</dbReference>
<dbReference type="Gene3D" id="3.30.565.10">
    <property type="entry name" value="Histidine kinase-like ATPase, C-terminal domain"/>
    <property type="match status" value="1"/>
</dbReference>
<evidence type="ECO:0000259" key="14">
    <source>
        <dbReference type="Pfam" id="PF06580"/>
    </source>
</evidence>
<organism evidence="15 16">
    <name type="scientific">Paenibacillus borealis</name>
    <dbReference type="NCBI Taxonomy" id="160799"/>
    <lineage>
        <taxon>Bacteria</taxon>
        <taxon>Bacillati</taxon>
        <taxon>Bacillota</taxon>
        <taxon>Bacilli</taxon>
        <taxon>Bacillales</taxon>
        <taxon>Paenibacillaceae</taxon>
        <taxon>Paenibacillus</taxon>
    </lineage>
</organism>
<name>A0ABX3HUJ7_PAEBO</name>
<evidence type="ECO:0000256" key="9">
    <source>
        <dbReference type="ARBA" id="ARBA00022989"/>
    </source>
</evidence>
<evidence type="ECO:0000256" key="6">
    <source>
        <dbReference type="ARBA" id="ARBA00022741"/>
    </source>
</evidence>
<dbReference type="InterPro" id="IPR036890">
    <property type="entry name" value="HATPase_C_sf"/>
</dbReference>
<keyword evidence="9 12" id="KW-1133">Transmembrane helix</keyword>
<protein>
    <recommendedName>
        <fullName evidence="17">HAMP domain-containing protein</fullName>
    </recommendedName>
</protein>
<evidence type="ECO:0000313" key="15">
    <source>
        <dbReference type="EMBL" id="OMD53644.1"/>
    </source>
</evidence>
<feature type="transmembrane region" description="Helical" evidence="12">
    <location>
        <begin position="7"/>
        <end position="31"/>
    </location>
</feature>
<feature type="domain" description="Signal transduction histidine kinase internal region" evidence="14">
    <location>
        <begin position="380"/>
        <end position="459"/>
    </location>
</feature>
<dbReference type="PANTHER" id="PTHR34220">
    <property type="entry name" value="SENSOR HISTIDINE KINASE YPDA"/>
    <property type="match status" value="1"/>
</dbReference>
<dbReference type="Proteomes" id="UP000187412">
    <property type="component" value="Unassembled WGS sequence"/>
</dbReference>
<reference evidence="15 16" key="1">
    <citation type="submission" date="2016-10" db="EMBL/GenBank/DDBJ databases">
        <title>Paenibacillus species isolates.</title>
        <authorList>
            <person name="Beno S.M."/>
        </authorList>
    </citation>
    <scope>NUCLEOTIDE SEQUENCE [LARGE SCALE GENOMIC DNA]</scope>
    <source>
        <strain evidence="15 16">FSL H7-0744</strain>
    </source>
</reference>
<dbReference type="RefSeq" id="WP_076108868.1">
    <property type="nucleotide sequence ID" value="NZ_MPTB01000001.1"/>
</dbReference>
<dbReference type="InterPro" id="IPR010559">
    <property type="entry name" value="Sig_transdc_His_kin_internal"/>
</dbReference>
<comment type="caution">
    <text evidence="15">The sequence shown here is derived from an EMBL/GenBank/DDBJ whole genome shotgun (WGS) entry which is preliminary data.</text>
</comment>
<dbReference type="Pfam" id="PF06580">
    <property type="entry name" value="His_kinase"/>
    <property type="match status" value="1"/>
</dbReference>
<dbReference type="SUPFAM" id="SSF55874">
    <property type="entry name" value="ATPase domain of HSP90 chaperone/DNA topoisomerase II/histidine kinase"/>
    <property type="match status" value="1"/>
</dbReference>
<evidence type="ECO:0000256" key="5">
    <source>
        <dbReference type="ARBA" id="ARBA00022692"/>
    </source>
</evidence>
<keyword evidence="6" id="KW-0547">Nucleotide-binding</keyword>
<accession>A0ABX3HUJ7</accession>
<evidence type="ECO:0000256" key="7">
    <source>
        <dbReference type="ARBA" id="ARBA00022777"/>
    </source>
</evidence>
<keyword evidence="8" id="KW-0067">ATP-binding</keyword>
<dbReference type="PANTHER" id="PTHR34220:SF11">
    <property type="entry name" value="SENSOR PROTEIN KINASE HPTS"/>
    <property type="match status" value="1"/>
</dbReference>
<dbReference type="Pfam" id="PF02518">
    <property type="entry name" value="HATPase_c"/>
    <property type="match status" value="1"/>
</dbReference>
<keyword evidence="3" id="KW-0597">Phosphoprotein</keyword>
<gene>
    <name evidence="15" type="ORF">BSK56_00410</name>
</gene>
<keyword evidence="5 12" id="KW-0812">Transmembrane</keyword>
<keyword evidence="11 12" id="KW-0472">Membrane</keyword>
<evidence type="ECO:0000256" key="11">
    <source>
        <dbReference type="ARBA" id="ARBA00023136"/>
    </source>
</evidence>
<evidence type="ECO:0000259" key="13">
    <source>
        <dbReference type="Pfam" id="PF02518"/>
    </source>
</evidence>
<evidence type="ECO:0000256" key="1">
    <source>
        <dbReference type="ARBA" id="ARBA00004651"/>
    </source>
</evidence>
<proteinExistence type="predicted"/>
<evidence type="ECO:0000256" key="8">
    <source>
        <dbReference type="ARBA" id="ARBA00022840"/>
    </source>
</evidence>
<evidence type="ECO:0000256" key="12">
    <source>
        <dbReference type="SAM" id="Phobius"/>
    </source>
</evidence>